<evidence type="ECO:0000313" key="1">
    <source>
        <dbReference type="EMBL" id="CAK9028318.1"/>
    </source>
</evidence>
<dbReference type="EMBL" id="CAXAMM010012224">
    <property type="protein sequence ID" value="CAK9028318.1"/>
    <property type="molecule type" value="Genomic_DNA"/>
</dbReference>
<gene>
    <name evidence="1" type="ORF">SCF082_LOCUS18308</name>
    <name evidence="2" type="ORF">SCF082_LOCUS19457</name>
</gene>
<evidence type="ECO:0000313" key="2">
    <source>
        <dbReference type="EMBL" id="CAK9031041.1"/>
    </source>
</evidence>
<name>A0ABP0KWR7_9DINO</name>
<sequence length="1147" mass="127206">MPPRKKAKVAQIVSGSQTTAVPTSSASAPALIKSTLSIVEGIYALRHSEEKDIHTSNIGDLAVKDGIYPWPVKHGGTFRDVAQRAWADSDLLVEQSAQLAHRVGLTNSTDAAEFLQEFCKMEAWPPEKGAQFDTSILCWSFDDASFWRGRAVAMSEIINYARSIASTRFREGETIALRLPGPALKRVNLAVGSLYFNDGSQKSLAAFVVWISLLLASQQDSLSEEDFTHPQVVALVASLLQIRTIYKASTAGCDEIESTISRIVKQNIDSKVQPVSSLTWASILTTLGDGISLDQALARYNDHPEVQSFEGEGTGSITLDGRKRQAVRNLFSKTAASAFNVLLMSTHDISWNYGPFGETVASYPFIFMGSVCSLESGPPHDDEMAAPLAHEPTISIDWNLPMTESAQCMLFKRILSHWNKTTSSFPTAMKKKYRMSAEEMQKVRNLMVLADQLLPHMQSRMSSEKAKEWESNVLFSTKQDGDLQCLLNHRPPRFAMSMLASQQEFAKRDHQEAEQKKVQDKEVQQAEVDAAQFKFFCGALKRDHSKMELVQAAPRLDCYLRVVALEKMDHANQTNTNADDVHIVGFVDYNAPGARQASKADSLAHGVSLCNDMGISKNNVTMILMPDLPKDSSLRGLYDEERQIIEGLFSQRQDVETRFVDLFTREPRGEARSSMRRWAAGRLVVASDSRSENIWLSSELAVCGRPVGHHESEKGAPCSMLPRSSALLLPENASPEHDLKLAERTRPSPEQTAAQKGQQRLQLLLESLFRHTSVSKPCLIVNMTGYVEELAAAVLNLRLQGQLTGDGGGYDWENLFYLSLHTLDSKTGVCYARTRVSRELLDAWLSKKISFNGKKFEDSNVTLSDQEMKEIPGGESVKSVDAMNLEVLVREGTKLVIHPDQCRQWQSKGEKYAEEFNSLREEHAAKYESMLTTIIQQSSSAASSLEKLQAADPVAVKVVSEIAGVELIRTNSKKIFLYAEKAKAIPRNAILEEDGEGLKFSWPLGDKTLVQVDHSSINPEQSHQEVMSVYRLLTLLERVKKITEYKISYTDCARTAGGAPGPSTDAFKLVLKQPHKYKSVPSTSEKASAKSFFGVGGGMTAVENSSVIGKVFRFRFERVTSTIKIQKPYCMALKALSLKPHQPVQIA</sequence>
<reference evidence="2 3" key="1">
    <citation type="submission" date="2024-02" db="EMBL/GenBank/DDBJ databases">
        <authorList>
            <person name="Chen Y."/>
            <person name="Shah S."/>
            <person name="Dougan E. K."/>
            <person name="Thang M."/>
            <person name="Chan C."/>
        </authorList>
    </citation>
    <scope>NUCLEOTIDE SEQUENCE [LARGE SCALE GENOMIC DNA]</scope>
</reference>
<keyword evidence="3" id="KW-1185">Reference proteome</keyword>
<accession>A0ABP0KWR7</accession>
<organism evidence="2 3">
    <name type="scientific">Durusdinium trenchii</name>
    <dbReference type="NCBI Taxonomy" id="1381693"/>
    <lineage>
        <taxon>Eukaryota</taxon>
        <taxon>Sar</taxon>
        <taxon>Alveolata</taxon>
        <taxon>Dinophyceae</taxon>
        <taxon>Suessiales</taxon>
        <taxon>Symbiodiniaceae</taxon>
        <taxon>Durusdinium</taxon>
    </lineage>
</organism>
<comment type="caution">
    <text evidence="2">The sequence shown here is derived from an EMBL/GenBank/DDBJ whole genome shotgun (WGS) entry which is preliminary data.</text>
</comment>
<dbReference type="EMBL" id="CAXAMM010013335">
    <property type="protein sequence ID" value="CAK9031041.1"/>
    <property type="molecule type" value="Genomic_DNA"/>
</dbReference>
<evidence type="ECO:0000313" key="3">
    <source>
        <dbReference type="Proteomes" id="UP001642464"/>
    </source>
</evidence>
<protein>
    <submittedName>
        <fullName evidence="2">Uncharacterized protein</fullName>
    </submittedName>
</protein>
<proteinExistence type="predicted"/>
<dbReference type="Proteomes" id="UP001642464">
    <property type="component" value="Unassembled WGS sequence"/>
</dbReference>